<evidence type="ECO:0000313" key="2">
    <source>
        <dbReference type="Proteomes" id="UP000295706"/>
    </source>
</evidence>
<name>A0A4R4KFR1_9BACT</name>
<dbReference type="AlphaFoldDB" id="A0A4R4KFR1"/>
<protein>
    <submittedName>
        <fullName evidence="1">Uncharacterized protein</fullName>
    </submittedName>
</protein>
<evidence type="ECO:0000313" key="1">
    <source>
        <dbReference type="EMBL" id="TDB66834.1"/>
    </source>
</evidence>
<dbReference type="Proteomes" id="UP000295706">
    <property type="component" value="Unassembled WGS sequence"/>
</dbReference>
<accession>A0A4R4KFR1</accession>
<proteinExistence type="predicted"/>
<dbReference type="EMBL" id="SMJU01000004">
    <property type="protein sequence ID" value="TDB66834.1"/>
    <property type="molecule type" value="Genomic_DNA"/>
</dbReference>
<reference evidence="1 2" key="1">
    <citation type="submission" date="2019-02" db="EMBL/GenBank/DDBJ databases">
        <title>Arundinibacter roseus gen. nov., sp. nov., a new member of the family Cytophagaceae.</title>
        <authorList>
            <person name="Szuroczki S."/>
            <person name="Khayer B."/>
            <person name="Sproer C."/>
            <person name="Toumi M."/>
            <person name="Szabo A."/>
            <person name="Felfoldi T."/>
            <person name="Schumann P."/>
            <person name="Toth E."/>
        </authorList>
    </citation>
    <scope>NUCLEOTIDE SEQUENCE [LARGE SCALE GENOMIC DNA]</scope>
    <source>
        <strain evidence="1 2">DMA-k-7a</strain>
    </source>
</reference>
<comment type="caution">
    <text evidence="1">The sequence shown here is derived from an EMBL/GenBank/DDBJ whole genome shotgun (WGS) entry which is preliminary data.</text>
</comment>
<keyword evidence="2" id="KW-1185">Reference proteome</keyword>
<sequence>MAYFAGLQQFIDTITTRLIKPIRGVGGSEGVSNLDVLEALSDTGKWADDIRVHANGLLADYPNRFSSLQTTIYINPLTGNDANPGTSGSPIASLHRLAAIVSDKFNLVIVQIQGGVIEVTQDVMINVPFIAFAFNAGTGLYFRKKTYGSGPTAYEQPYKLSLFCLNAMFTPNSGVPTLQTENCNPVGGANLTSYMLAQGTINLVQRGAQAWMSYTKQNISVRGINLNVGNNTVMFSGTNSGSVIYNPLGGDSNYTRNSGTVILGENAFEQVNFLEKAIFTLNGRIVICKQSMNDIEITFPITFPGDGANAKIAYVEFLPGMGIYCDLEMTVGSGFGVGWVMQKMVTKHYSFYSGAIGSASSIRQTKVVTYRNTGGASSFTAIIGTATPGNAIENVKIPIQRPANVYTNHFWVTLKFTGNSISSIVSIVRNIINYLKIVEPANDATVQYENVDSTPQTLMLKAGDTYTINRPFPFYYTILHKDAACTVGSTTLSTSVINAANTSFSLPLTGSGFCTIQITPWT</sequence>
<dbReference type="RefSeq" id="WP_132115876.1">
    <property type="nucleotide sequence ID" value="NZ_SMJU01000004.1"/>
</dbReference>
<gene>
    <name evidence="1" type="ORF">EZE20_06830</name>
</gene>
<organism evidence="1 2">
    <name type="scientific">Arundinibacter roseus</name>
    <dbReference type="NCBI Taxonomy" id="2070510"/>
    <lineage>
        <taxon>Bacteria</taxon>
        <taxon>Pseudomonadati</taxon>
        <taxon>Bacteroidota</taxon>
        <taxon>Cytophagia</taxon>
        <taxon>Cytophagales</taxon>
        <taxon>Spirosomataceae</taxon>
        <taxon>Arundinibacter</taxon>
    </lineage>
</organism>